<gene>
    <name evidence="2" type="ORF">NX778_00455</name>
</gene>
<protein>
    <recommendedName>
        <fullName evidence="4">Lipoprotein</fullName>
    </recommendedName>
</protein>
<keyword evidence="3" id="KW-1185">Reference proteome</keyword>
<comment type="caution">
    <text evidence="2">The sequence shown here is derived from an EMBL/GenBank/DDBJ whole genome shotgun (WGS) entry which is preliminary data.</text>
</comment>
<feature type="chain" id="PRO_5047136195" description="Lipoprotein" evidence="1">
    <location>
        <begin position="25"/>
        <end position="125"/>
    </location>
</feature>
<dbReference type="Proteomes" id="UP001204621">
    <property type="component" value="Unassembled WGS sequence"/>
</dbReference>
<evidence type="ECO:0000313" key="3">
    <source>
        <dbReference type="Proteomes" id="UP001204621"/>
    </source>
</evidence>
<keyword evidence="1" id="KW-0732">Signal</keyword>
<feature type="signal peptide" evidence="1">
    <location>
        <begin position="1"/>
        <end position="24"/>
    </location>
</feature>
<dbReference type="RefSeq" id="WP_258809724.1">
    <property type="nucleotide sequence ID" value="NZ_JANUGU010000001.1"/>
</dbReference>
<organism evidence="2 3">
    <name type="scientific">Massilia terrae</name>
    <dbReference type="NCBI Taxonomy" id="1811224"/>
    <lineage>
        <taxon>Bacteria</taxon>
        <taxon>Pseudomonadati</taxon>
        <taxon>Pseudomonadota</taxon>
        <taxon>Betaproteobacteria</taxon>
        <taxon>Burkholderiales</taxon>
        <taxon>Oxalobacteraceae</taxon>
        <taxon>Telluria group</taxon>
        <taxon>Massilia</taxon>
    </lineage>
</organism>
<reference evidence="2 3" key="1">
    <citation type="submission" date="2022-08" db="EMBL/GenBank/DDBJ databases">
        <title>Reclassification of Massilia species as members of the genera Telluria, Duganella, Pseudoduganella, Mokoshia gen. nov. and Zemynaea gen. nov. using orthogonal and non-orthogonal genome-based approaches.</title>
        <authorList>
            <person name="Bowman J.P."/>
        </authorList>
    </citation>
    <scope>NUCLEOTIDE SEQUENCE [LARGE SCALE GENOMIC DNA]</scope>
    <source>
        <strain evidence="2 3">JCM 31606</strain>
    </source>
</reference>
<dbReference type="EMBL" id="JANUGU010000001">
    <property type="protein sequence ID" value="MCS0656536.1"/>
    <property type="molecule type" value="Genomic_DNA"/>
</dbReference>
<evidence type="ECO:0000256" key="1">
    <source>
        <dbReference type="SAM" id="SignalP"/>
    </source>
</evidence>
<sequence>MIARLTFLFVALAMAVITSGCAVATDLAHRTSSVCQLSADGGVSCGGRATGCMGSADGRSVACGGAATQCLKSVDGHAVACGGRADYCAKSTDGSAAACGGAADYCEKAASGIACGGMYRPRMWR</sequence>
<accession>A0ABT2CRD4</accession>
<name>A0ABT2CRD4_9BURK</name>
<dbReference type="PROSITE" id="PS51257">
    <property type="entry name" value="PROKAR_LIPOPROTEIN"/>
    <property type="match status" value="1"/>
</dbReference>
<evidence type="ECO:0008006" key="4">
    <source>
        <dbReference type="Google" id="ProtNLM"/>
    </source>
</evidence>
<evidence type="ECO:0000313" key="2">
    <source>
        <dbReference type="EMBL" id="MCS0656536.1"/>
    </source>
</evidence>
<proteinExistence type="predicted"/>